<evidence type="ECO:0000256" key="9">
    <source>
        <dbReference type="ARBA" id="ARBA00023136"/>
    </source>
</evidence>
<evidence type="ECO:0000256" key="4">
    <source>
        <dbReference type="ARBA" id="ARBA00016962"/>
    </source>
</evidence>
<dbReference type="Pfam" id="PF02687">
    <property type="entry name" value="FtsX"/>
    <property type="match status" value="1"/>
</dbReference>
<keyword evidence="9" id="KW-0472">Membrane</keyword>
<keyword evidence="6" id="KW-1003">Cell membrane</keyword>
<dbReference type="RefSeq" id="WP_045407166.1">
    <property type="nucleotide sequence ID" value="NZ_BAWT01000007.1"/>
</dbReference>
<evidence type="ECO:0000256" key="8">
    <source>
        <dbReference type="ARBA" id="ARBA00022989"/>
    </source>
</evidence>
<dbReference type="GO" id="GO:0005886">
    <property type="term" value="C:plasma membrane"/>
    <property type="evidence" value="ECO:0007669"/>
    <property type="project" value="UniProtKB-SubCell"/>
</dbReference>
<comment type="subunit">
    <text evidence="3">The complex is composed of two ATP-binding proteins (HrtA), two transmembrane proteins (HrtB) and a solute-binding protein.</text>
</comment>
<dbReference type="EMBL" id="NSGR01000008">
    <property type="protein sequence ID" value="PCH12151.1"/>
    <property type="molecule type" value="Genomic_DNA"/>
</dbReference>
<evidence type="ECO:0000259" key="11">
    <source>
        <dbReference type="Pfam" id="PF02687"/>
    </source>
</evidence>
<gene>
    <name evidence="12" type="ORF">A9Y57_00866</name>
</gene>
<comment type="similarity">
    <text evidence="2">Belongs to the ABC-4 integral membrane protein family. HrtB subfamily.</text>
</comment>
<reference evidence="12 13" key="1">
    <citation type="submission" date="2016-06" db="EMBL/GenBank/DDBJ databases">
        <authorList>
            <person name="Haines A.N."/>
            <person name="Council K.R."/>
        </authorList>
    </citation>
    <scope>NUCLEOTIDE SEQUENCE [LARGE SCALE GENOMIC DNA]</scope>
    <source>
        <strain evidence="12 13">SP158-29</strain>
    </source>
</reference>
<dbReference type="PANTHER" id="PTHR43738:SF1">
    <property type="entry name" value="HEMIN TRANSPORT SYSTEM PERMEASE PROTEIN HRTB-RELATED"/>
    <property type="match status" value="1"/>
</dbReference>
<evidence type="ECO:0000256" key="3">
    <source>
        <dbReference type="ARBA" id="ARBA00011131"/>
    </source>
</evidence>
<evidence type="ECO:0000256" key="6">
    <source>
        <dbReference type="ARBA" id="ARBA00022475"/>
    </source>
</evidence>
<sequence length="357" mass="39617">MFLALNEMKTAKLRYSLIMGLLLLIAYLMYFLSGLAFGLIEENRSAIDNWKADTILLSKDANASLNFSKLSLKDKSEIKAKQVEELAEINTVVWNKKDPKESDKEKVAFFGLDKTSSLIPKVINGRELRNKEEILIDQSLAQKANFKVGDTLTEANSKEKFKIVGITKKATFNVAPVIHLSLDDFQKLNQIPSSKNNLKVNAYVVKGKIESFNESKFQKMTSKKFIQKLPGYNAQVLTFGFMIGFLILISAIIIGIFMYVLTIQKAPIFGIMKAQGIANKTIANAVISQTIILSFIGSSLGLLGTWLSSIVLPQAVPFQGNWVLYAVIFALMMLFAILGSLFSVIAIVRIDPLKSIG</sequence>
<proteinExistence type="inferred from homology"/>
<dbReference type="AlphaFoldDB" id="A0A0E2URM6"/>
<keyword evidence="8" id="KW-1133">Transmembrane helix</keyword>
<name>A0A0E2URM6_9STRE</name>
<keyword evidence="7" id="KW-0812">Transmembrane</keyword>
<evidence type="ECO:0000256" key="10">
    <source>
        <dbReference type="ARBA" id="ARBA00024973"/>
    </source>
</evidence>
<dbReference type="InterPro" id="IPR051125">
    <property type="entry name" value="ABC-4/HrtB_transporter"/>
</dbReference>
<dbReference type="PANTHER" id="PTHR43738">
    <property type="entry name" value="ABC TRANSPORTER, MEMBRANE PROTEIN"/>
    <property type="match status" value="1"/>
</dbReference>
<evidence type="ECO:0000256" key="5">
    <source>
        <dbReference type="ARBA" id="ARBA00022448"/>
    </source>
</evidence>
<dbReference type="eggNOG" id="COG0577">
    <property type="taxonomic scope" value="Bacteria"/>
</dbReference>
<comment type="function">
    <text evidence="10">Part of the ABC transporter complex hrt involved in hemin import. Responsible for the translocation of the substrate across the membrane.</text>
</comment>
<comment type="caution">
    <text evidence="12">The sequence shown here is derived from an EMBL/GenBank/DDBJ whole genome shotgun (WGS) entry which is preliminary data.</text>
</comment>
<evidence type="ECO:0000313" key="13">
    <source>
        <dbReference type="Proteomes" id="UP000217465"/>
    </source>
</evidence>
<comment type="subcellular location">
    <subcellularLocation>
        <location evidence="1">Cell membrane</location>
        <topology evidence="1">Multi-pass membrane protein</topology>
    </subcellularLocation>
</comment>
<evidence type="ECO:0000313" key="12">
    <source>
        <dbReference type="EMBL" id="PCH12151.1"/>
    </source>
</evidence>
<organism evidence="12 13">
    <name type="scientific">Streptococcus parauberis</name>
    <dbReference type="NCBI Taxonomy" id="1348"/>
    <lineage>
        <taxon>Bacteria</taxon>
        <taxon>Bacillati</taxon>
        <taxon>Bacillota</taxon>
        <taxon>Bacilli</taxon>
        <taxon>Lactobacillales</taxon>
        <taxon>Streptococcaceae</taxon>
        <taxon>Streptococcus</taxon>
    </lineage>
</organism>
<keyword evidence="5" id="KW-0813">Transport</keyword>
<feature type="domain" description="ABC3 transporter permease C-terminal" evidence="11">
    <location>
        <begin position="241"/>
        <end position="352"/>
    </location>
</feature>
<protein>
    <recommendedName>
        <fullName evidence="4">Putative hemin transport system permease protein HrtB</fullName>
    </recommendedName>
</protein>
<accession>A0A0E2URM6</accession>
<dbReference type="Proteomes" id="UP000217465">
    <property type="component" value="Unassembled WGS sequence"/>
</dbReference>
<evidence type="ECO:0000256" key="1">
    <source>
        <dbReference type="ARBA" id="ARBA00004651"/>
    </source>
</evidence>
<evidence type="ECO:0000256" key="7">
    <source>
        <dbReference type="ARBA" id="ARBA00022692"/>
    </source>
</evidence>
<evidence type="ECO:0000256" key="2">
    <source>
        <dbReference type="ARBA" id="ARBA00008697"/>
    </source>
</evidence>
<dbReference type="InterPro" id="IPR003838">
    <property type="entry name" value="ABC3_permease_C"/>
</dbReference>
<dbReference type="STRING" id="936154.STP_0509"/>